<dbReference type="GO" id="GO:0005886">
    <property type="term" value="C:plasma membrane"/>
    <property type="evidence" value="ECO:0007669"/>
    <property type="project" value="UniProtKB-SubCell"/>
</dbReference>
<evidence type="ECO:0000256" key="7">
    <source>
        <dbReference type="ARBA" id="ARBA00023136"/>
    </source>
</evidence>
<keyword evidence="14" id="KW-0969">Cilium</keyword>
<evidence type="ECO:0000313" key="14">
    <source>
        <dbReference type="EMBL" id="TCZ79960.1"/>
    </source>
</evidence>
<keyword evidence="14" id="KW-0966">Cell projection</keyword>
<dbReference type="InterPro" id="IPR006182">
    <property type="entry name" value="FliF_N_dom"/>
</dbReference>
<feature type="domain" description="Flagellar M-ring C-terminal" evidence="13">
    <location>
        <begin position="262"/>
        <end position="398"/>
    </location>
</feature>
<feature type="region of interest" description="Disordered" evidence="10">
    <location>
        <begin position="310"/>
        <end position="347"/>
    </location>
</feature>
<dbReference type="Proteomes" id="UP000295418">
    <property type="component" value="Unassembled WGS sequence"/>
</dbReference>
<dbReference type="Pfam" id="PF08345">
    <property type="entry name" value="YscJ_FliF_C"/>
    <property type="match status" value="1"/>
</dbReference>
<feature type="transmembrane region" description="Helical" evidence="11">
    <location>
        <begin position="448"/>
        <end position="469"/>
    </location>
</feature>
<dbReference type="GO" id="GO:0009431">
    <property type="term" value="C:bacterial-type flagellum basal body, MS ring"/>
    <property type="evidence" value="ECO:0007669"/>
    <property type="project" value="InterPro"/>
</dbReference>
<keyword evidence="4" id="KW-1003">Cell membrane</keyword>
<dbReference type="PANTHER" id="PTHR30046:SF0">
    <property type="entry name" value="FLAGELLAR M-RING PROTEIN"/>
    <property type="match status" value="1"/>
</dbReference>
<dbReference type="EMBL" id="SKFG01000002">
    <property type="protein sequence ID" value="TCZ79960.1"/>
    <property type="molecule type" value="Genomic_DNA"/>
</dbReference>
<dbReference type="InterPro" id="IPR000067">
    <property type="entry name" value="FlgMring_FliF"/>
</dbReference>
<gene>
    <name evidence="14" type="primary">fliF</name>
    <name evidence="14" type="ORF">E0485_03605</name>
</gene>
<protein>
    <recommendedName>
        <fullName evidence="9">Flagellar M-ring protein</fullName>
    </recommendedName>
</protein>
<sequence>MNETVLRYWNNTKQYWNQFTVKQKSTFIATVVILILAIILLSYNMAKTVYKPAFTDLQPEAASEIKNYLEGASIPYEISADGKMISVPENKAASVIVDVASKGLVNGGTGGFAVFREGGTLGSTDKEFNVKYVDALQGELRKLILKINAVSDASVMINYPEQSLFMQDSRNLASAGVILTVKPGAKFDQAQIDTVYNLVSHSVKDLPLSNITVSDQYGKPLIATKEGEPGQTGLSDVESHLVIKRDYELDIKQNVTSILGVLFGPDKVIVNVTANMNFDQVKKVEQLVTAPNQEEQKGLEISLQEAAKSYTSDGSGAAGGTPGTGQQDVPNYVGQGSTGKTNSEENSKTINYEINRITNNIVQSPYAVKDLSITVGIEPAVPNDPTSLSQETKDYVQNALVSIVRIALADTGQDLTDEQLAKRVVVIPQPFARTTAAANAKGIFDSNWVYAGLGGLAALLLGLGIFALVRRKKNAQEQEEIMDMPLAVEHPSINFESNENQVRKQLESLARKKPEDFVNLLRTWLVEE</sequence>
<evidence type="ECO:0000313" key="15">
    <source>
        <dbReference type="Proteomes" id="UP000295418"/>
    </source>
</evidence>
<dbReference type="RefSeq" id="WP_132416606.1">
    <property type="nucleotide sequence ID" value="NZ_SKFG01000002.1"/>
</dbReference>
<proteinExistence type="inferred from homology"/>
<keyword evidence="14" id="KW-0282">Flagellum</keyword>
<reference evidence="14 15" key="1">
    <citation type="submission" date="2019-03" db="EMBL/GenBank/DDBJ databases">
        <authorList>
            <person name="Kim M.K.M."/>
        </authorList>
    </citation>
    <scope>NUCLEOTIDE SEQUENCE [LARGE SCALE GENOMIC DNA]</scope>
    <source>
        <strain evidence="14 15">18JY21-1</strain>
    </source>
</reference>
<dbReference type="InterPro" id="IPR043427">
    <property type="entry name" value="YscJ/FliF"/>
</dbReference>
<name>A0A4R4EKW5_9BACL</name>
<dbReference type="PRINTS" id="PR01009">
    <property type="entry name" value="FLGMRINGFLIF"/>
</dbReference>
<feature type="transmembrane region" description="Helical" evidence="11">
    <location>
        <begin position="27"/>
        <end position="46"/>
    </location>
</feature>
<dbReference type="AlphaFoldDB" id="A0A4R4EKW5"/>
<evidence type="ECO:0000256" key="4">
    <source>
        <dbReference type="ARBA" id="ARBA00022475"/>
    </source>
</evidence>
<dbReference type="PANTHER" id="PTHR30046">
    <property type="entry name" value="FLAGELLAR M-RING PROTEIN"/>
    <property type="match status" value="1"/>
</dbReference>
<evidence type="ECO:0000256" key="10">
    <source>
        <dbReference type="SAM" id="MobiDB-lite"/>
    </source>
</evidence>
<dbReference type="InterPro" id="IPR045851">
    <property type="entry name" value="AMP-bd_C_sf"/>
</dbReference>
<dbReference type="PIRSF" id="PIRSF004862">
    <property type="entry name" value="FliF"/>
    <property type="match status" value="1"/>
</dbReference>
<comment type="function">
    <text evidence="9">The M ring may be actively involved in energy transduction.</text>
</comment>
<comment type="caution">
    <text evidence="14">The sequence shown here is derived from an EMBL/GenBank/DDBJ whole genome shotgun (WGS) entry which is preliminary data.</text>
</comment>
<evidence type="ECO:0000256" key="2">
    <source>
        <dbReference type="ARBA" id="ARBA00004651"/>
    </source>
</evidence>
<keyword evidence="6 11" id="KW-1133">Transmembrane helix</keyword>
<evidence type="ECO:0000256" key="3">
    <source>
        <dbReference type="ARBA" id="ARBA00007971"/>
    </source>
</evidence>
<feature type="domain" description="Flagellar M-ring N-terminal" evidence="12">
    <location>
        <begin position="47"/>
        <end position="221"/>
    </location>
</feature>
<keyword evidence="7 11" id="KW-0472">Membrane</keyword>
<keyword evidence="8 9" id="KW-0975">Bacterial flagellum</keyword>
<comment type="subcellular location">
    <subcellularLocation>
        <location evidence="1 9">Bacterial flagellum basal body</location>
    </subcellularLocation>
    <subcellularLocation>
        <location evidence="2">Cell membrane</location>
        <topology evidence="2">Multi-pass membrane protein</topology>
    </subcellularLocation>
</comment>
<evidence type="ECO:0000259" key="12">
    <source>
        <dbReference type="Pfam" id="PF01514"/>
    </source>
</evidence>
<dbReference type="GO" id="GO:0003774">
    <property type="term" value="F:cytoskeletal motor activity"/>
    <property type="evidence" value="ECO:0007669"/>
    <property type="project" value="InterPro"/>
</dbReference>
<dbReference type="OrthoDB" id="9807026at2"/>
<evidence type="ECO:0000256" key="8">
    <source>
        <dbReference type="ARBA" id="ARBA00023143"/>
    </source>
</evidence>
<evidence type="ECO:0000256" key="1">
    <source>
        <dbReference type="ARBA" id="ARBA00004117"/>
    </source>
</evidence>
<organism evidence="14 15">
    <name type="scientific">Paenibacillus albiflavus</name>
    <dbReference type="NCBI Taxonomy" id="2545760"/>
    <lineage>
        <taxon>Bacteria</taxon>
        <taxon>Bacillati</taxon>
        <taxon>Bacillota</taxon>
        <taxon>Bacilli</taxon>
        <taxon>Bacillales</taxon>
        <taxon>Paenibacillaceae</taxon>
        <taxon>Paenibacillus</taxon>
    </lineage>
</organism>
<evidence type="ECO:0000256" key="6">
    <source>
        <dbReference type="ARBA" id="ARBA00022989"/>
    </source>
</evidence>
<evidence type="ECO:0000256" key="9">
    <source>
        <dbReference type="PIRNR" id="PIRNR004862"/>
    </source>
</evidence>
<keyword evidence="5 11" id="KW-0812">Transmembrane</keyword>
<dbReference type="GO" id="GO:0071973">
    <property type="term" value="P:bacterial-type flagellum-dependent cell motility"/>
    <property type="evidence" value="ECO:0007669"/>
    <property type="project" value="InterPro"/>
</dbReference>
<keyword evidence="15" id="KW-1185">Reference proteome</keyword>
<dbReference type="NCBIfam" id="TIGR00206">
    <property type="entry name" value="fliF"/>
    <property type="match status" value="1"/>
</dbReference>
<dbReference type="Gene3D" id="3.30.300.30">
    <property type="match status" value="1"/>
</dbReference>
<comment type="similarity">
    <text evidence="3 9">Belongs to the FliF family.</text>
</comment>
<evidence type="ECO:0000256" key="11">
    <source>
        <dbReference type="SAM" id="Phobius"/>
    </source>
</evidence>
<evidence type="ECO:0000256" key="5">
    <source>
        <dbReference type="ARBA" id="ARBA00022692"/>
    </source>
</evidence>
<accession>A0A4R4EKW5</accession>
<evidence type="ECO:0000259" key="13">
    <source>
        <dbReference type="Pfam" id="PF08345"/>
    </source>
</evidence>
<dbReference type="InterPro" id="IPR013556">
    <property type="entry name" value="Flag_M-ring_C"/>
</dbReference>
<dbReference type="Pfam" id="PF01514">
    <property type="entry name" value="YscJ_FliF"/>
    <property type="match status" value="1"/>
</dbReference>